<gene>
    <name evidence="1" type="ORF">DPF_2145</name>
</gene>
<dbReference type="AlphaFoldDB" id="A0A194AL59"/>
<evidence type="ECO:0000313" key="1">
    <source>
        <dbReference type="EMBL" id="GAU09419.1"/>
    </source>
</evidence>
<dbReference type="OrthoDB" id="5470186at2"/>
<proteinExistence type="predicted"/>
<organism evidence="1 2">
    <name type="scientific">Desulfoplanes formicivorans</name>
    <dbReference type="NCBI Taxonomy" id="1592317"/>
    <lineage>
        <taxon>Bacteria</taxon>
        <taxon>Pseudomonadati</taxon>
        <taxon>Thermodesulfobacteriota</taxon>
        <taxon>Desulfovibrionia</taxon>
        <taxon>Desulfovibrionales</taxon>
        <taxon>Desulfoplanaceae</taxon>
        <taxon>Desulfoplanes</taxon>
    </lineage>
</organism>
<sequence>MSTLSDYADALVEEGLVEAADTFFGARKRLEDEITVFHQKCRELEHIGQEVVAWGHGLGFLLLEGDRVEAFYRAIGVDLTGQSPLNGSRLHKDMRPGPGLLAGTRYWKTVYKVYQELFQAVDTYLHGRHYDDPSRPGGKKRTICLTTLTTWAERINERIKDLNNNHQASQVLQFAKQFRGDEVEKEKITGAGVVYNLDAELAFEPLDLSQCGLLDFPELPAPQGVKKTVKSFCLDMYKHDKSRILTILHQIEPS</sequence>
<dbReference type="RefSeq" id="WP_069859649.1">
    <property type="nucleotide sequence ID" value="NZ_BDFE01000017.1"/>
</dbReference>
<name>A0A194AL59_9BACT</name>
<dbReference type="Proteomes" id="UP000095200">
    <property type="component" value="Unassembled WGS sequence"/>
</dbReference>
<reference evidence="2" key="1">
    <citation type="submission" date="2016-06" db="EMBL/GenBank/DDBJ databases">
        <title>Draft genome sequence of Desulfoplanes formicivorans strain Pf12B.</title>
        <authorList>
            <person name="Watanabe M."/>
            <person name="Kojima H."/>
            <person name="Fukui M."/>
        </authorList>
    </citation>
    <scope>NUCLEOTIDE SEQUENCE [LARGE SCALE GENOMIC DNA]</scope>
    <source>
        <strain evidence="2">Pf12B</strain>
    </source>
</reference>
<accession>A0A194AL59</accession>
<dbReference type="EMBL" id="BDFE01000017">
    <property type="protein sequence ID" value="GAU09419.1"/>
    <property type="molecule type" value="Genomic_DNA"/>
</dbReference>
<dbReference type="STRING" id="1592317.DPF_2145"/>
<protein>
    <submittedName>
        <fullName evidence="1">Uncharacterized protein</fullName>
    </submittedName>
</protein>
<evidence type="ECO:0000313" key="2">
    <source>
        <dbReference type="Proteomes" id="UP000095200"/>
    </source>
</evidence>
<comment type="caution">
    <text evidence="1">The sequence shown here is derived from an EMBL/GenBank/DDBJ whole genome shotgun (WGS) entry which is preliminary data.</text>
</comment>
<keyword evidence="2" id="KW-1185">Reference proteome</keyword>